<comment type="caution">
    <text evidence="8">The sequence shown here is derived from an EMBL/GenBank/DDBJ whole genome shotgun (WGS) entry which is preliminary data.</text>
</comment>
<dbReference type="GO" id="GO:0015137">
    <property type="term" value="F:citrate transmembrane transporter activity"/>
    <property type="evidence" value="ECO:0007669"/>
    <property type="project" value="InterPro"/>
</dbReference>
<protein>
    <submittedName>
        <fullName evidence="8">Citrate transporter</fullName>
    </submittedName>
</protein>
<feature type="transmembrane region" description="Helical" evidence="6">
    <location>
        <begin position="315"/>
        <end position="336"/>
    </location>
</feature>
<dbReference type="OrthoDB" id="5329450at2"/>
<accession>U7USB0</accession>
<feature type="transmembrane region" description="Helical" evidence="6">
    <location>
        <begin position="97"/>
        <end position="126"/>
    </location>
</feature>
<evidence type="ECO:0000256" key="6">
    <source>
        <dbReference type="SAM" id="Phobius"/>
    </source>
</evidence>
<dbReference type="NCBIfam" id="TIGR00784">
    <property type="entry name" value="citMHS"/>
    <property type="match status" value="1"/>
</dbReference>
<dbReference type="PATRIC" id="fig|1111454.3.peg.559"/>
<gene>
    <name evidence="8" type="ORF">HMPREF1250_2223</name>
</gene>
<evidence type="ECO:0000313" key="8">
    <source>
        <dbReference type="EMBL" id="ERT61784.1"/>
    </source>
</evidence>
<dbReference type="EMBL" id="AWXA01000008">
    <property type="protein sequence ID" value="ERT61784.1"/>
    <property type="molecule type" value="Genomic_DNA"/>
</dbReference>
<evidence type="ECO:0000256" key="2">
    <source>
        <dbReference type="ARBA" id="ARBA00022448"/>
    </source>
</evidence>
<evidence type="ECO:0000256" key="4">
    <source>
        <dbReference type="ARBA" id="ARBA00022989"/>
    </source>
</evidence>
<feature type="domain" description="Citrate transporter-like" evidence="7">
    <location>
        <begin position="14"/>
        <end position="375"/>
    </location>
</feature>
<organism evidence="8 9">
    <name type="scientific">Megasphaera vaginalis</name>
    <name type="common">ex Srinivasan et al. 2021</name>
    <dbReference type="NCBI Taxonomy" id="1111454"/>
    <lineage>
        <taxon>Bacteria</taxon>
        <taxon>Bacillati</taxon>
        <taxon>Bacillota</taxon>
        <taxon>Negativicutes</taxon>
        <taxon>Veillonellales</taxon>
        <taxon>Veillonellaceae</taxon>
        <taxon>Megasphaera</taxon>
    </lineage>
</organism>
<reference evidence="8 9" key="1">
    <citation type="submission" date="2013-09" db="EMBL/GenBank/DDBJ databases">
        <authorList>
            <person name="Durkin A.S."/>
            <person name="Haft D.R."/>
            <person name="McCorrison J."/>
            <person name="Torralba M."/>
            <person name="Gillis M."/>
            <person name="Haft D.H."/>
            <person name="Methe B."/>
            <person name="Sutton G."/>
            <person name="Nelson K.E."/>
        </authorList>
    </citation>
    <scope>NUCLEOTIDE SEQUENCE [LARGE SCALE GENOMIC DNA]</scope>
    <source>
        <strain evidence="8 9">BV3C16-1</strain>
    </source>
</reference>
<feature type="transmembrane region" description="Helical" evidence="6">
    <location>
        <begin position="237"/>
        <end position="267"/>
    </location>
</feature>
<name>U7USB0_9FIRM</name>
<evidence type="ECO:0000259" key="7">
    <source>
        <dbReference type="Pfam" id="PF03600"/>
    </source>
</evidence>
<dbReference type="RefSeq" id="WP_023053074.1">
    <property type="nucleotide sequence ID" value="NZ_AWXA01000008.1"/>
</dbReference>
<feature type="transmembrane region" description="Helical" evidence="6">
    <location>
        <begin position="380"/>
        <end position="399"/>
    </location>
</feature>
<feature type="transmembrane region" description="Helical" evidence="6">
    <location>
        <begin position="411"/>
        <end position="431"/>
    </location>
</feature>
<dbReference type="eggNOG" id="COG2851">
    <property type="taxonomic scope" value="Bacteria"/>
</dbReference>
<dbReference type="InterPro" id="IPR014738">
    <property type="entry name" value="Citrate_transporter"/>
</dbReference>
<keyword evidence="9" id="KW-1185">Reference proteome</keyword>
<feature type="transmembrane region" description="Helical" evidence="6">
    <location>
        <begin position="173"/>
        <end position="195"/>
    </location>
</feature>
<keyword evidence="2" id="KW-0813">Transport</keyword>
<keyword evidence="5 6" id="KW-0472">Membrane</keyword>
<dbReference type="STRING" id="1111454.HMPREF1250_2223"/>
<dbReference type="AlphaFoldDB" id="U7USB0"/>
<feature type="transmembrane region" description="Helical" evidence="6">
    <location>
        <begin position="279"/>
        <end position="303"/>
    </location>
</feature>
<dbReference type="InterPro" id="IPR004680">
    <property type="entry name" value="Cit_transptr-like_dom"/>
</dbReference>
<feature type="transmembrane region" description="Helical" evidence="6">
    <location>
        <begin position="55"/>
        <end position="76"/>
    </location>
</feature>
<evidence type="ECO:0000256" key="5">
    <source>
        <dbReference type="ARBA" id="ARBA00023136"/>
    </source>
</evidence>
<comment type="subcellular location">
    <subcellularLocation>
        <location evidence="1">Membrane</location>
        <topology evidence="1">Multi-pass membrane protein</topology>
    </subcellularLocation>
</comment>
<evidence type="ECO:0000313" key="9">
    <source>
        <dbReference type="Proteomes" id="UP000017090"/>
    </source>
</evidence>
<dbReference type="Proteomes" id="UP000017090">
    <property type="component" value="Unassembled WGS sequence"/>
</dbReference>
<proteinExistence type="predicted"/>
<evidence type="ECO:0000256" key="1">
    <source>
        <dbReference type="ARBA" id="ARBA00004141"/>
    </source>
</evidence>
<feature type="transmembrane region" description="Helical" evidence="6">
    <location>
        <begin position="348"/>
        <end position="368"/>
    </location>
</feature>
<keyword evidence="3 6" id="KW-0812">Transmembrane</keyword>
<dbReference type="GO" id="GO:0016020">
    <property type="term" value="C:membrane"/>
    <property type="evidence" value="ECO:0007669"/>
    <property type="project" value="UniProtKB-SubCell"/>
</dbReference>
<evidence type="ECO:0000256" key="3">
    <source>
        <dbReference type="ARBA" id="ARBA00022692"/>
    </source>
</evidence>
<keyword evidence="4 6" id="KW-1133">Transmembrane helix</keyword>
<feature type="transmembrane region" description="Helical" evidence="6">
    <location>
        <begin position="21"/>
        <end position="43"/>
    </location>
</feature>
<dbReference type="Pfam" id="PF03600">
    <property type="entry name" value="CitMHS"/>
    <property type="match status" value="1"/>
</dbReference>
<sequence>MTAVFGFATVIISVVFILRRIMGPIPAFILVPAVISLTAGYGWQTGDFILKGMRAVAPIGIMFIFATLFFGVIISAGTLRPIVHFIFHAVGHDPVRICIGTGILALLAEMSASGVVTVMAVIPAMLPLFDGLGMRRTTLATVLSLSAGFQCTQPWGSTAQRCMVALNLTSHELWVPIIIPLAVGLLSIFCIDCYLGRCERKRIGLARLAEPIQLKPTVDEIKMAEYERPKLAKFNMLLVVVTIGVLISGMVHAAVVFMISLAIALVVNYPRVTEQKFMLAYHSHSALTMAGIVFATGSLVGVMNCTGMIQAMAEALVMIIPVVLGPHMAVIVGVFAMPATLLFDPSSFYFGVLPVLAEAGTTYGIMPVEMARAAFFGQMNMGFPVSPLTGTTFMLVAMAKLDLAEHQRRTIPWAFAVTIIMLVTALVCGVVPA</sequence>